<name>A0AAV0PV72_9ROSI</name>
<reference evidence="2" key="1">
    <citation type="submission" date="2022-08" db="EMBL/GenBank/DDBJ databases">
        <authorList>
            <person name="Gutierrez-Valencia J."/>
        </authorList>
    </citation>
    <scope>NUCLEOTIDE SEQUENCE</scope>
</reference>
<gene>
    <name evidence="2" type="ORF">LITE_LOCUS40143</name>
</gene>
<protein>
    <submittedName>
        <fullName evidence="2">Uncharacterized protein</fullName>
    </submittedName>
</protein>
<comment type="caution">
    <text evidence="2">The sequence shown here is derived from an EMBL/GenBank/DDBJ whole genome shotgun (WGS) entry which is preliminary data.</text>
</comment>
<evidence type="ECO:0000313" key="2">
    <source>
        <dbReference type="EMBL" id="CAI0474680.1"/>
    </source>
</evidence>
<organism evidence="2 3">
    <name type="scientific">Linum tenue</name>
    <dbReference type="NCBI Taxonomy" id="586396"/>
    <lineage>
        <taxon>Eukaryota</taxon>
        <taxon>Viridiplantae</taxon>
        <taxon>Streptophyta</taxon>
        <taxon>Embryophyta</taxon>
        <taxon>Tracheophyta</taxon>
        <taxon>Spermatophyta</taxon>
        <taxon>Magnoliopsida</taxon>
        <taxon>eudicotyledons</taxon>
        <taxon>Gunneridae</taxon>
        <taxon>Pentapetalae</taxon>
        <taxon>rosids</taxon>
        <taxon>fabids</taxon>
        <taxon>Malpighiales</taxon>
        <taxon>Linaceae</taxon>
        <taxon>Linum</taxon>
    </lineage>
</organism>
<evidence type="ECO:0000256" key="1">
    <source>
        <dbReference type="SAM" id="Phobius"/>
    </source>
</evidence>
<feature type="transmembrane region" description="Helical" evidence="1">
    <location>
        <begin position="34"/>
        <end position="53"/>
    </location>
</feature>
<sequence length="60" mass="7141">MNFDQQREHPNCLCFGFCFLCMNRLLTSCQYSQVYWNLLAYFIQLGLCIGIFYSNPTEKN</sequence>
<proteinExistence type="predicted"/>
<dbReference type="Proteomes" id="UP001154282">
    <property type="component" value="Unassembled WGS sequence"/>
</dbReference>
<evidence type="ECO:0000313" key="3">
    <source>
        <dbReference type="Proteomes" id="UP001154282"/>
    </source>
</evidence>
<keyword evidence="1" id="KW-0472">Membrane</keyword>
<dbReference type="EMBL" id="CAMGYJ010000009">
    <property type="protein sequence ID" value="CAI0474680.1"/>
    <property type="molecule type" value="Genomic_DNA"/>
</dbReference>
<keyword evidence="1" id="KW-0812">Transmembrane</keyword>
<dbReference type="AlphaFoldDB" id="A0AAV0PV72"/>
<keyword evidence="3" id="KW-1185">Reference proteome</keyword>
<accession>A0AAV0PV72</accession>
<keyword evidence="1" id="KW-1133">Transmembrane helix</keyword>